<reference evidence="2 3" key="1">
    <citation type="submission" date="2016-10" db="EMBL/GenBank/DDBJ databases">
        <authorList>
            <person name="Varghese N."/>
            <person name="Submissions S."/>
        </authorList>
    </citation>
    <scope>NUCLEOTIDE SEQUENCE [LARGE SCALE GENOMIC DNA]</scope>
    <source>
        <strain evidence="2 3">IBRC-M10081</strain>
    </source>
</reference>
<dbReference type="RefSeq" id="WP_180366171.1">
    <property type="nucleotide sequence ID" value="NZ_FOIT01000001.1"/>
</dbReference>
<keyword evidence="1" id="KW-1133">Transmembrane helix</keyword>
<keyword evidence="3" id="KW-1185">Reference proteome</keyword>
<protein>
    <submittedName>
        <fullName evidence="2">Uncharacterized protein</fullName>
    </submittedName>
</protein>
<gene>
    <name evidence="2" type="ORF">SAMN05192557_0288</name>
</gene>
<keyword evidence="1" id="KW-0472">Membrane</keyword>
<dbReference type="AlphaFoldDB" id="A0A662Z327"/>
<proteinExistence type="predicted"/>
<evidence type="ECO:0000313" key="2">
    <source>
        <dbReference type="EMBL" id="SEV82841.1"/>
    </source>
</evidence>
<evidence type="ECO:0000313" key="3">
    <source>
        <dbReference type="Proteomes" id="UP000243605"/>
    </source>
</evidence>
<dbReference type="EMBL" id="FOIT01000001">
    <property type="protein sequence ID" value="SEV82841.1"/>
    <property type="molecule type" value="Genomic_DNA"/>
</dbReference>
<name>A0A662Z327_9STAP</name>
<sequence length="55" mass="6414">MQIIIVLAILILIIIQFVLFIQLTFNKKQHLLKPIGVVFVLIAVLMLIFISAFYW</sequence>
<organism evidence="2 3">
    <name type="scientific">Aliicoccus persicus</name>
    <dbReference type="NCBI Taxonomy" id="930138"/>
    <lineage>
        <taxon>Bacteria</taxon>
        <taxon>Bacillati</taxon>
        <taxon>Bacillota</taxon>
        <taxon>Bacilli</taxon>
        <taxon>Bacillales</taxon>
        <taxon>Staphylococcaceae</taxon>
        <taxon>Aliicoccus</taxon>
    </lineage>
</organism>
<feature type="transmembrane region" description="Helical" evidence="1">
    <location>
        <begin position="6"/>
        <end position="23"/>
    </location>
</feature>
<keyword evidence="1" id="KW-0812">Transmembrane</keyword>
<accession>A0A662Z327</accession>
<feature type="transmembrane region" description="Helical" evidence="1">
    <location>
        <begin position="35"/>
        <end position="54"/>
    </location>
</feature>
<dbReference type="Proteomes" id="UP000243605">
    <property type="component" value="Unassembled WGS sequence"/>
</dbReference>
<evidence type="ECO:0000256" key="1">
    <source>
        <dbReference type="SAM" id="Phobius"/>
    </source>
</evidence>